<organism evidence="1">
    <name type="scientific">Anopheles coluzzii</name>
    <name type="common">African malaria mosquito</name>
    <dbReference type="NCBI Taxonomy" id="1518534"/>
    <lineage>
        <taxon>Eukaryota</taxon>
        <taxon>Metazoa</taxon>
        <taxon>Ecdysozoa</taxon>
        <taxon>Arthropoda</taxon>
        <taxon>Hexapoda</taxon>
        <taxon>Insecta</taxon>
        <taxon>Pterygota</taxon>
        <taxon>Neoptera</taxon>
        <taxon>Endopterygota</taxon>
        <taxon>Diptera</taxon>
        <taxon>Nematocera</taxon>
        <taxon>Culicoidea</taxon>
        <taxon>Culicidae</taxon>
        <taxon>Anophelinae</taxon>
        <taxon>Anopheles</taxon>
    </lineage>
</organism>
<sequence>LLPAAVLVRVGQEPQLVVLGGPPVQQPGGDEPLQQLVQRPEQRGRPLRVDGQLGDGYALARNAQQLAGARQIPVQKRDRFERQQYAEPRARPLQPADNRRAELVRGDELDAPPDVRVSVEDEAVVPVHVRLVAGVQQGRQVGRHEPHVIVVIVTVRLLLSPVPYQHHHVHDVQCPEGAQDDAGRFQVLALAGRTDQQHRVEAGIVVQLVGKAGDNVIELGAVRHEQQVEQAQLRVVGLVEPVGRRHRWIPLDQHGQMGGGASQDLVD</sequence>
<dbReference type="Proteomes" id="UP000075882">
    <property type="component" value="Unassembled WGS sequence"/>
</dbReference>
<accession>A0A8W7PRA5</accession>
<dbReference type="AlphaFoldDB" id="A0A8W7PRA5"/>
<name>A0A8W7PRA5_ANOCL</name>
<protein>
    <submittedName>
        <fullName evidence="1">Uncharacterized protein</fullName>
    </submittedName>
</protein>
<reference evidence="1" key="1">
    <citation type="submission" date="2022-08" db="UniProtKB">
        <authorList>
            <consortium name="EnsemblMetazoa"/>
        </authorList>
    </citation>
    <scope>IDENTIFICATION</scope>
</reference>
<proteinExistence type="predicted"/>
<dbReference type="EnsemblMetazoa" id="ACOM036387-RA">
    <property type="protein sequence ID" value="ACOM036387-PA.1"/>
    <property type="gene ID" value="ACOM036387"/>
</dbReference>
<evidence type="ECO:0000313" key="1">
    <source>
        <dbReference type="EnsemblMetazoa" id="ACOM036387-PA.1"/>
    </source>
</evidence>